<organism evidence="1 2">
    <name type="scientific">Candidatus Trichorickettsia mobilis</name>
    <dbReference type="NCBI Taxonomy" id="1346319"/>
    <lineage>
        <taxon>Bacteria</taxon>
        <taxon>Pseudomonadati</taxon>
        <taxon>Pseudomonadota</taxon>
        <taxon>Alphaproteobacteria</taxon>
        <taxon>Rickettsiales</taxon>
        <taxon>Rickettsiaceae</taxon>
        <taxon>Rickettsieae</taxon>
        <taxon>Candidatus Trichorickettsia</taxon>
    </lineage>
</organism>
<dbReference type="InterPro" id="IPR053080">
    <property type="entry name" value="PP1_regulatory_subunit_27"/>
</dbReference>
<dbReference type="RefSeq" id="WP_323738959.1">
    <property type="nucleotide sequence ID" value="NZ_CP112933.1"/>
</dbReference>
<dbReference type="PANTHER" id="PTHR46899">
    <property type="entry name" value="PROTEIN PHOSPHATASE 1 REGULATORY SUBUNIT 27"/>
    <property type="match status" value="1"/>
</dbReference>
<accession>A0ABZ0UTX2</accession>
<gene>
    <name evidence="1" type="ORF">Trichorick_01398</name>
</gene>
<evidence type="ECO:0000313" key="1">
    <source>
        <dbReference type="EMBL" id="WPY01485.1"/>
    </source>
</evidence>
<dbReference type="Proteomes" id="UP001326613">
    <property type="component" value="Plasmid unnamed1"/>
</dbReference>
<dbReference type="SMART" id="SM00248">
    <property type="entry name" value="ANK"/>
    <property type="match status" value="4"/>
</dbReference>
<dbReference type="EMBL" id="CP112933">
    <property type="protein sequence ID" value="WPY01485.1"/>
    <property type="molecule type" value="Genomic_DNA"/>
</dbReference>
<keyword evidence="2" id="KW-1185">Reference proteome</keyword>
<proteinExistence type="predicted"/>
<dbReference type="SUPFAM" id="SSF48403">
    <property type="entry name" value="Ankyrin repeat"/>
    <property type="match status" value="1"/>
</dbReference>
<sequence>MKPQDFIKMIDESKLLDLVNNNDLERIAYLVENGLDVNKPSKYFETMLSRAVKTNATDIATYLIKKGADVNMPVVERESQAFCSCNKYSLLSKVAYHDKSGSIFAELLRAYPDLDIHEIDFRSNSILDYAIRGRNKTMVDVLVGLGAKTNSESLECFNKNNIDEGNNE</sequence>
<dbReference type="InterPro" id="IPR002110">
    <property type="entry name" value="Ankyrin_rpt"/>
</dbReference>
<geneLocation type="plasmid" evidence="1 2">
    <name>unnamed1</name>
</geneLocation>
<dbReference type="InterPro" id="IPR036770">
    <property type="entry name" value="Ankyrin_rpt-contain_sf"/>
</dbReference>
<name>A0ABZ0UTX2_9RICK</name>
<reference evidence="1 2" key="1">
    <citation type="submission" date="2022-10" db="EMBL/GenBank/DDBJ databases">
        <title>Host association and intracellularity evolved multiple times independently in the Rickettsiales.</title>
        <authorList>
            <person name="Castelli M."/>
            <person name="Nardi T."/>
            <person name="Gammuto L."/>
            <person name="Bellinzona G."/>
            <person name="Sabaneyeva E."/>
            <person name="Potekhin A."/>
            <person name="Serra V."/>
            <person name="Petroni G."/>
            <person name="Sassera D."/>
        </authorList>
    </citation>
    <scope>NUCLEOTIDE SEQUENCE [LARGE SCALE GENOMIC DNA]</scope>
    <source>
        <strain evidence="1 2">Kr 154-4</strain>
        <plasmid evidence="1 2">unnamed1</plasmid>
    </source>
</reference>
<dbReference type="Gene3D" id="1.25.40.20">
    <property type="entry name" value="Ankyrin repeat-containing domain"/>
    <property type="match status" value="1"/>
</dbReference>
<keyword evidence="1" id="KW-0614">Plasmid</keyword>
<dbReference type="Pfam" id="PF13637">
    <property type="entry name" value="Ank_4"/>
    <property type="match status" value="1"/>
</dbReference>
<protein>
    <submittedName>
        <fullName evidence="1">Ankyrin repeat domain-containing protein</fullName>
    </submittedName>
</protein>
<dbReference type="PANTHER" id="PTHR46899:SF3">
    <property type="entry name" value="PROTEIN PHOSPHATASE 1 REGULATORY SUBUNIT 27"/>
    <property type="match status" value="1"/>
</dbReference>
<evidence type="ECO:0000313" key="2">
    <source>
        <dbReference type="Proteomes" id="UP001326613"/>
    </source>
</evidence>